<dbReference type="Proteomes" id="UP000019365">
    <property type="component" value="Unassembled WGS sequence"/>
</dbReference>
<accession>W7UV53</accession>
<dbReference type="AlphaFoldDB" id="W7UV53"/>
<organism evidence="1 2">
    <name type="scientific">Ruminococcus flavefaciens 007c</name>
    <dbReference type="NCBI Taxonomy" id="1341157"/>
    <lineage>
        <taxon>Bacteria</taxon>
        <taxon>Bacillati</taxon>
        <taxon>Bacillota</taxon>
        <taxon>Clostridia</taxon>
        <taxon>Eubacteriales</taxon>
        <taxon>Oscillospiraceae</taxon>
        <taxon>Ruminococcus</taxon>
    </lineage>
</organism>
<dbReference type="RefSeq" id="WP_161634893.1">
    <property type="nucleotide sequence ID" value="NZ_ATAX01000032.1"/>
</dbReference>
<evidence type="ECO:0000313" key="2">
    <source>
        <dbReference type="Proteomes" id="UP000019365"/>
    </source>
</evidence>
<sequence>MYKNSFESLIIDEETEERNNVCSYCFVCIDTISESAFTGSVSTRETKT</sequence>
<dbReference type="OrthoDB" id="62792at2"/>
<reference evidence="1 2" key="1">
    <citation type="journal article" date="2014" name="PLoS ONE">
        <title>Rumen cellulosomics: divergent fiber-degrading strategies revealed by comparative genome-wide analysis of six ruminococcal strains.</title>
        <authorList>
            <person name="Dassa B."/>
            <person name="Borovok I."/>
            <person name="Ruimy-Israeli V."/>
            <person name="Lamed R."/>
            <person name="Flint H.J."/>
            <person name="Duncan S.H."/>
            <person name="Henrissat B."/>
            <person name="Coutinho P."/>
            <person name="Morrison M."/>
            <person name="Mosoni P."/>
            <person name="Yeoman C.J."/>
            <person name="White B.A."/>
            <person name="Bayer E.A."/>
        </authorList>
    </citation>
    <scope>NUCLEOTIDE SEQUENCE [LARGE SCALE GENOMIC DNA]</scope>
    <source>
        <strain evidence="1 2">007c</strain>
    </source>
</reference>
<proteinExistence type="predicted"/>
<dbReference type="EMBL" id="ATAX01000032">
    <property type="protein sequence ID" value="EWM52685.1"/>
    <property type="molecule type" value="Genomic_DNA"/>
</dbReference>
<comment type="caution">
    <text evidence="1">The sequence shown here is derived from an EMBL/GenBank/DDBJ whole genome shotgun (WGS) entry which is preliminary data.</text>
</comment>
<gene>
    <name evidence="1" type="ORF">RF007C_00870</name>
</gene>
<protein>
    <submittedName>
        <fullName evidence="1">Uncharacterized protein</fullName>
    </submittedName>
</protein>
<dbReference type="PATRIC" id="fig|1341157.4.peg.2730"/>
<keyword evidence="2" id="KW-1185">Reference proteome</keyword>
<evidence type="ECO:0000313" key="1">
    <source>
        <dbReference type="EMBL" id="EWM52685.1"/>
    </source>
</evidence>
<name>W7UV53_RUMFL</name>